<organism evidence="4">
    <name type="scientific">marine sediment metagenome</name>
    <dbReference type="NCBI Taxonomy" id="412755"/>
    <lineage>
        <taxon>unclassified sequences</taxon>
        <taxon>metagenomes</taxon>
        <taxon>ecological metagenomes</taxon>
    </lineage>
</organism>
<dbReference type="InterPro" id="IPR023750">
    <property type="entry name" value="RbsD-like_sf"/>
</dbReference>
<keyword evidence="3" id="KW-0119">Carbohydrate metabolism</keyword>
<dbReference type="GO" id="GO:0016872">
    <property type="term" value="F:intramolecular lyase activity"/>
    <property type="evidence" value="ECO:0007669"/>
    <property type="project" value="InterPro"/>
</dbReference>
<dbReference type="Pfam" id="PF05025">
    <property type="entry name" value="RbsD_FucU"/>
    <property type="match status" value="1"/>
</dbReference>
<name>X1AIQ1_9ZZZZ</name>
<gene>
    <name evidence="4" type="ORF">S01H4_12028</name>
</gene>
<proteinExistence type="inferred from homology"/>
<evidence type="ECO:0000256" key="1">
    <source>
        <dbReference type="ARBA" id="ARBA00022490"/>
    </source>
</evidence>
<evidence type="ECO:0000313" key="4">
    <source>
        <dbReference type="EMBL" id="GAG59881.1"/>
    </source>
</evidence>
<dbReference type="GO" id="GO:0005829">
    <property type="term" value="C:cytosol"/>
    <property type="evidence" value="ECO:0007669"/>
    <property type="project" value="TreeGrafter"/>
</dbReference>
<dbReference type="PANTHER" id="PTHR37831:SF1">
    <property type="entry name" value="D-RIBOSE PYRANASE"/>
    <property type="match status" value="1"/>
</dbReference>
<dbReference type="EMBL" id="BART01005022">
    <property type="protein sequence ID" value="GAG59881.1"/>
    <property type="molecule type" value="Genomic_DNA"/>
</dbReference>
<protein>
    <recommendedName>
        <fullName evidence="5">D-ribose pyranase</fullName>
    </recommendedName>
</protein>
<reference evidence="4" key="1">
    <citation type="journal article" date="2014" name="Front. Microbiol.">
        <title>High frequency of phylogenetically diverse reductive dehalogenase-homologous genes in deep subseafloor sedimentary metagenomes.</title>
        <authorList>
            <person name="Kawai M."/>
            <person name="Futagami T."/>
            <person name="Toyoda A."/>
            <person name="Takaki Y."/>
            <person name="Nishi S."/>
            <person name="Hori S."/>
            <person name="Arai W."/>
            <person name="Tsubouchi T."/>
            <person name="Morono Y."/>
            <person name="Uchiyama I."/>
            <person name="Ito T."/>
            <person name="Fujiyama A."/>
            <person name="Inagaki F."/>
            <person name="Takami H."/>
        </authorList>
    </citation>
    <scope>NUCLEOTIDE SEQUENCE</scope>
    <source>
        <strain evidence="4">Expedition CK06-06</strain>
    </source>
</reference>
<dbReference type="SUPFAM" id="SSF102546">
    <property type="entry name" value="RbsD-like"/>
    <property type="match status" value="1"/>
</dbReference>
<dbReference type="NCBIfam" id="NF008761">
    <property type="entry name" value="PRK11797.1"/>
    <property type="match status" value="1"/>
</dbReference>
<dbReference type="GO" id="GO:0016866">
    <property type="term" value="F:intramolecular transferase activity"/>
    <property type="evidence" value="ECO:0007669"/>
    <property type="project" value="TreeGrafter"/>
</dbReference>
<keyword evidence="1" id="KW-0963">Cytoplasm</keyword>
<sequence length="134" mass="14758">MKKIGIINFPISAAIASLGHNDTLTIVDAGFPIPSTTKRIDITLAPGVPAFLQTLEVVLNELFVERAIVAEEILSYSPHIYKGIQKLLLNAPIDMIKHTEFKQKTQTTRAIIRTAEFTPYANIILVAGAWGFKL</sequence>
<keyword evidence="2" id="KW-0413">Isomerase</keyword>
<dbReference type="GO" id="GO:0019303">
    <property type="term" value="P:D-ribose catabolic process"/>
    <property type="evidence" value="ECO:0007669"/>
    <property type="project" value="TreeGrafter"/>
</dbReference>
<dbReference type="GO" id="GO:0048029">
    <property type="term" value="F:monosaccharide binding"/>
    <property type="evidence" value="ECO:0007669"/>
    <property type="project" value="InterPro"/>
</dbReference>
<evidence type="ECO:0000256" key="2">
    <source>
        <dbReference type="ARBA" id="ARBA00023235"/>
    </source>
</evidence>
<evidence type="ECO:0000256" key="3">
    <source>
        <dbReference type="ARBA" id="ARBA00023277"/>
    </source>
</evidence>
<dbReference type="HAMAP" id="MF_01661">
    <property type="entry name" value="D_rib_pyranase"/>
    <property type="match status" value="1"/>
</dbReference>
<accession>X1AIQ1</accession>
<dbReference type="InterPro" id="IPR023064">
    <property type="entry name" value="D-ribose_pyranase"/>
</dbReference>
<comment type="caution">
    <text evidence="4">The sequence shown here is derived from an EMBL/GenBank/DDBJ whole genome shotgun (WGS) entry which is preliminary data.</text>
</comment>
<dbReference type="PANTHER" id="PTHR37831">
    <property type="entry name" value="D-RIBOSE PYRANASE"/>
    <property type="match status" value="1"/>
</dbReference>
<dbReference type="AlphaFoldDB" id="X1AIQ1"/>
<evidence type="ECO:0008006" key="5">
    <source>
        <dbReference type="Google" id="ProtNLM"/>
    </source>
</evidence>
<dbReference type="Gene3D" id="3.40.1650.10">
    <property type="entry name" value="RbsD-like domain"/>
    <property type="match status" value="1"/>
</dbReference>
<dbReference type="InterPro" id="IPR007721">
    <property type="entry name" value="RbsD_FucU"/>
</dbReference>